<evidence type="ECO:0000259" key="1">
    <source>
        <dbReference type="Pfam" id="PF24923"/>
    </source>
</evidence>
<accession>A0AAU9IV21</accession>
<sequence length="1030" mass="118170">MEEITVALGSTQNELKEMCSTLAFLGKTVPQDYFPESLHEIRNQLEDMRRAMSNPRPQLEVSFPVIPHFKQNYTSYIRKRASHHLSLGQPSLIRNEESPSVLKTVRERLNLSSQQINTERSIGKATYAKPKFVRLAKAKVVPKEQRIDPVNFPPEVNAEDVDNGVISLVNKGLVSKKTDLMPFLTGKLPPIQLKAAKINDGSYSAKIPKSPRRSCKPIWDKKDSSFASSGHGETPIQVGIASPVDFVSEIIHPIIRAPIEKIYFEIKRGKLKENRHLNKFKEKHHTKWTRIRVVLQEAIKHCKKNKIFKMIIDAEKLLEEITDEVRSTGISDIYKCIVNMSEIKNRPKFLQYQGNLGRNLAAVKIQAAWRGYKGAQQYRHLKALNVYTECIQLYFHLYLKKMETKRIIQEKRKDRFNNFRERQQIFQESYDEIISQPHIEIHIGSIQPDASIPFFYSKQNSQIMRVCSIQDPLVSVIYISPVPLDNELMEYYYSLLELSHIKNARSRVTFITPNHGISLSNQFSTSKLLFLATKTINKIKEMIKGKPAFLVPGEISEDDIWISDLLGVPMLSSEPDLIRKFSGKYESKKVFEMAGIPTPIGISQISSIDMFYSELTKLIFENILVDSWVFKINNERRGRGIAYIDVTKIKTVMKLRKQYDDLNEKNYDDLSFDVKKIVPTLTKFAVPSMWVDFDAYLAAFCHSKGTIQVTPNTKSHNITSPSVSILIQPDSTLRFLCAVDRFQSHDYLNAGVFSPQNSIPQSELLEICKRIGNVLYEQGIWGYVSIELVAFPDPYNDGGMPLYWGIDLYFGHNIISASYLMFTTLVGGANDIVTGKYFIKFEEHEDEMSLVEDRFGDDFTNLLTTNNPTKTIFENRGITDMDNECIDRPDYEDFNMFDERHFAFCWHAEHPEIKDLSLVALFHMCRLESVTYSLEHSKGSVFCAYDTLKNQHIGIMSICSNRKEAIRLLTEAFTFMLQQAGPPPQPILAYKEAPKEEINLNEIITKIKATHKTMEKTGKSGKKNYLIELI</sequence>
<feature type="domain" description="IQCH-like ATP-grasp" evidence="1">
    <location>
        <begin position="575"/>
        <end position="829"/>
    </location>
</feature>
<name>A0AAU9IV21_9CILI</name>
<proteinExistence type="predicted"/>
<dbReference type="Proteomes" id="UP001162131">
    <property type="component" value="Unassembled WGS sequence"/>
</dbReference>
<dbReference type="AlphaFoldDB" id="A0AAU9IV21"/>
<dbReference type="Pfam" id="PF24923">
    <property type="entry name" value="ATP-grasp_IQCH"/>
    <property type="match status" value="1"/>
</dbReference>
<keyword evidence="3" id="KW-1185">Reference proteome</keyword>
<evidence type="ECO:0000313" key="2">
    <source>
        <dbReference type="EMBL" id="CAG9313345.1"/>
    </source>
</evidence>
<dbReference type="InterPro" id="IPR056855">
    <property type="entry name" value="ATP-grasp_IQCH"/>
</dbReference>
<dbReference type="EMBL" id="CAJZBQ010000010">
    <property type="protein sequence ID" value="CAG9313345.1"/>
    <property type="molecule type" value="Genomic_DNA"/>
</dbReference>
<dbReference type="PANTHER" id="PTHR14465:SF0">
    <property type="entry name" value="IQ DOMAIN-CONTAINING PROTEIN H"/>
    <property type="match status" value="1"/>
</dbReference>
<evidence type="ECO:0000313" key="3">
    <source>
        <dbReference type="Proteomes" id="UP001162131"/>
    </source>
</evidence>
<dbReference type="PANTHER" id="PTHR14465">
    <property type="entry name" value="IQ DOMAIN-CONTAINING PROTEIN H"/>
    <property type="match status" value="1"/>
</dbReference>
<comment type="caution">
    <text evidence="2">The sequence shown here is derived from an EMBL/GenBank/DDBJ whole genome shotgun (WGS) entry which is preliminary data.</text>
</comment>
<reference evidence="2" key="1">
    <citation type="submission" date="2021-09" db="EMBL/GenBank/DDBJ databases">
        <authorList>
            <consortium name="AG Swart"/>
            <person name="Singh M."/>
            <person name="Singh A."/>
            <person name="Seah K."/>
            <person name="Emmerich C."/>
        </authorList>
    </citation>
    <scope>NUCLEOTIDE SEQUENCE</scope>
    <source>
        <strain evidence="2">ATCC30299</strain>
    </source>
</reference>
<organism evidence="2 3">
    <name type="scientific">Blepharisma stoltei</name>
    <dbReference type="NCBI Taxonomy" id="1481888"/>
    <lineage>
        <taxon>Eukaryota</taxon>
        <taxon>Sar</taxon>
        <taxon>Alveolata</taxon>
        <taxon>Ciliophora</taxon>
        <taxon>Postciliodesmatophora</taxon>
        <taxon>Heterotrichea</taxon>
        <taxon>Heterotrichida</taxon>
        <taxon>Blepharismidae</taxon>
        <taxon>Blepharisma</taxon>
    </lineage>
</organism>
<dbReference type="CDD" id="cd23767">
    <property type="entry name" value="IQCD"/>
    <property type="match status" value="1"/>
</dbReference>
<dbReference type="PROSITE" id="PS50096">
    <property type="entry name" value="IQ"/>
    <property type="match status" value="1"/>
</dbReference>
<protein>
    <recommendedName>
        <fullName evidence="1">IQCH-like ATP-grasp domain-containing protein</fullName>
    </recommendedName>
</protein>
<dbReference type="InterPro" id="IPR038752">
    <property type="entry name" value="IQCH"/>
</dbReference>
<dbReference type="Gene3D" id="1.20.5.190">
    <property type="match status" value="1"/>
</dbReference>
<gene>
    <name evidence="2" type="ORF">BSTOLATCC_MIC8617</name>
</gene>